<dbReference type="InterPro" id="IPR015955">
    <property type="entry name" value="Lactate_DH/Glyco_Ohase_4_C"/>
</dbReference>
<comment type="cofactor">
    <cofactor evidence="1">
        <name>NAD(+)</name>
        <dbReference type="ChEBI" id="CHEBI:57540"/>
    </cofactor>
</comment>
<dbReference type="Gene3D" id="3.90.110.10">
    <property type="entry name" value="Lactate dehydrogenase/glycoside hydrolase, family 4, C-terminal"/>
    <property type="match status" value="1"/>
</dbReference>
<feature type="non-terminal residue" evidence="8">
    <location>
        <position position="1"/>
    </location>
</feature>
<evidence type="ECO:0000313" key="9">
    <source>
        <dbReference type="Proteomes" id="UP000003412"/>
    </source>
</evidence>
<dbReference type="PANTHER" id="PTHR32092">
    <property type="entry name" value="6-PHOSPHO-BETA-GLUCOSIDASE-RELATED"/>
    <property type="match status" value="1"/>
</dbReference>
<evidence type="ECO:0000256" key="4">
    <source>
        <dbReference type="ARBA" id="ARBA00023027"/>
    </source>
</evidence>
<accession>A0ABN0BZM1</accession>
<keyword evidence="5" id="KW-0464">Manganese</keyword>
<proteinExistence type="predicted"/>
<dbReference type="InterPro" id="IPR001088">
    <property type="entry name" value="Glyco_hydro_4"/>
</dbReference>
<name>A0ABN0BZM1_9LIST</name>
<comment type="caution">
    <text evidence="8">The sequence shown here is derived from an EMBL/GenBank/DDBJ whole genome shotgun (WGS) entry which is preliminary data.</text>
</comment>
<keyword evidence="3" id="KW-0378">Hydrolase</keyword>
<dbReference type="Pfam" id="PF11975">
    <property type="entry name" value="Glyco_hydro_4C"/>
    <property type="match status" value="1"/>
</dbReference>
<keyword evidence="6" id="KW-0326">Glycosidase</keyword>
<dbReference type="Proteomes" id="UP000003412">
    <property type="component" value="Chromosome"/>
</dbReference>
<keyword evidence="4" id="KW-0520">NAD</keyword>
<dbReference type="InterPro" id="IPR022616">
    <property type="entry name" value="Glyco_hydro_4_C"/>
</dbReference>
<evidence type="ECO:0000256" key="2">
    <source>
        <dbReference type="ARBA" id="ARBA00022723"/>
    </source>
</evidence>
<evidence type="ECO:0000256" key="3">
    <source>
        <dbReference type="ARBA" id="ARBA00022801"/>
    </source>
</evidence>
<dbReference type="EMBL" id="ADXF01000381">
    <property type="protein sequence ID" value="EFR88659.1"/>
    <property type="molecule type" value="Genomic_DNA"/>
</dbReference>
<evidence type="ECO:0000256" key="6">
    <source>
        <dbReference type="ARBA" id="ARBA00023295"/>
    </source>
</evidence>
<protein>
    <submittedName>
        <fullName evidence="8">6-phospho-beta-glucosidase</fullName>
    </submittedName>
</protein>
<evidence type="ECO:0000256" key="1">
    <source>
        <dbReference type="ARBA" id="ARBA00001911"/>
    </source>
</evidence>
<keyword evidence="9" id="KW-1185">Reference proteome</keyword>
<evidence type="ECO:0000259" key="7">
    <source>
        <dbReference type="Pfam" id="PF11975"/>
    </source>
</evidence>
<reference evidence="8 9" key="1">
    <citation type="journal article" date="2010" name="Microbiol. Resour. Announc.">
        <title>Comparative genomics of the bacterial genus Listeria: Genome evolution is characterized by limited gene acquisition and limited gene loss.</title>
        <authorList>
            <person name="den Bakker H.C."/>
            <person name="Cummings C.A."/>
            <person name="Ferreira V."/>
            <person name="Vatta P."/>
            <person name="Orsi R.H."/>
            <person name="Degoricija L."/>
            <person name="Barker M."/>
            <person name="Petrauskene O."/>
            <person name="Furtado M.R."/>
            <person name="Wiedmann M."/>
        </authorList>
    </citation>
    <scope>NUCLEOTIDE SEQUENCE [LARGE SCALE GENOMIC DNA]</scope>
    <source>
        <strain evidence="8 9">FSL S4-120</strain>
    </source>
</reference>
<evidence type="ECO:0000256" key="5">
    <source>
        <dbReference type="ARBA" id="ARBA00023211"/>
    </source>
</evidence>
<gene>
    <name evidence="8" type="ORF">NT05LM_0737a</name>
</gene>
<organism evidence="8 9">
    <name type="scientific">Listeria marthii FSL S4-120</name>
    <dbReference type="NCBI Taxonomy" id="702457"/>
    <lineage>
        <taxon>Bacteria</taxon>
        <taxon>Bacillati</taxon>
        <taxon>Bacillota</taxon>
        <taxon>Bacilli</taxon>
        <taxon>Bacillales</taxon>
        <taxon>Listeriaceae</taxon>
        <taxon>Listeria</taxon>
    </lineage>
</organism>
<sequence length="63" mass="6909">QRGLLQVMKSMEELTIEAAVTGDYATALQAFTSNPLVPSGDLAKTILDEMLEAHKEFLPQFAK</sequence>
<dbReference type="SUPFAM" id="SSF56327">
    <property type="entry name" value="LDH C-terminal domain-like"/>
    <property type="match status" value="1"/>
</dbReference>
<dbReference type="PANTHER" id="PTHR32092:SF5">
    <property type="entry name" value="6-PHOSPHO-BETA-GLUCOSIDASE"/>
    <property type="match status" value="1"/>
</dbReference>
<feature type="domain" description="Glycosyl hydrolase family 4 C-terminal" evidence="7">
    <location>
        <begin position="1"/>
        <end position="37"/>
    </location>
</feature>
<keyword evidence="2" id="KW-0479">Metal-binding</keyword>
<evidence type="ECO:0000313" key="8">
    <source>
        <dbReference type="EMBL" id="EFR88659.1"/>
    </source>
</evidence>